<evidence type="ECO:0000256" key="2">
    <source>
        <dbReference type="SAM" id="SignalP"/>
    </source>
</evidence>
<keyword evidence="2" id="KW-0732">Signal</keyword>
<organism evidence="3 4">
    <name type="scientific">Chiloscyllium punctatum</name>
    <name type="common">Brownbanded bambooshark</name>
    <name type="synonym">Hemiscyllium punctatum</name>
    <dbReference type="NCBI Taxonomy" id="137246"/>
    <lineage>
        <taxon>Eukaryota</taxon>
        <taxon>Metazoa</taxon>
        <taxon>Chordata</taxon>
        <taxon>Craniata</taxon>
        <taxon>Vertebrata</taxon>
        <taxon>Chondrichthyes</taxon>
        <taxon>Elasmobranchii</taxon>
        <taxon>Galeomorphii</taxon>
        <taxon>Galeoidea</taxon>
        <taxon>Orectolobiformes</taxon>
        <taxon>Hemiscylliidae</taxon>
        <taxon>Chiloscyllium</taxon>
    </lineage>
</organism>
<sequence>MQSALLLLLLSVAPFAHCIPALHRELPQEDATESVDQTSLREMFEEVEELMEDTQQKLQGAAREMELKQGRMLRDLESVSANYSKLGARSRARNLTINALLENKKEYDLEQRAVSADLSQYMEMEEAPFLQLIALEGPGDVESYTYTIPDVEDVWAVGLDSVTDLYNKENPENHDDPDTM</sequence>
<gene>
    <name evidence="3" type="ORF">chiPu_0010652</name>
</gene>
<proteinExistence type="predicted"/>
<keyword evidence="1" id="KW-0175">Coiled coil</keyword>
<name>A0A401SP70_CHIPU</name>
<feature type="coiled-coil region" evidence="1">
    <location>
        <begin position="37"/>
        <end position="71"/>
    </location>
</feature>
<feature type="chain" id="PRO_5019478890" evidence="2">
    <location>
        <begin position="19"/>
        <end position="180"/>
    </location>
</feature>
<accession>A0A401SP70</accession>
<dbReference type="AlphaFoldDB" id="A0A401SP70"/>
<protein>
    <submittedName>
        <fullName evidence="3">Uncharacterized protein</fullName>
    </submittedName>
</protein>
<reference evidence="3 4" key="1">
    <citation type="journal article" date="2018" name="Nat. Ecol. Evol.">
        <title>Shark genomes provide insights into elasmobranch evolution and the origin of vertebrates.</title>
        <authorList>
            <person name="Hara Y"/>
            <person name="Yamaguchi K"/>
            <person name="Onimaru K"/>
            <person name="Kadota M"/>
            <person name="Koyanagi M"/>
            <person name="Keeley SD"/>
            <person name="Tatsumi K"/>
            <person name="Tanaka K"/>
            <person name="Motone F"/>
            <person name="Kageyama Y"/>
            <person name="Nozu R"/>
            <person name="Adachi N"/>
            <person name="Nishimura O"/>
            <person name="Nakagawa R"/>
            <person name="Tanegashima C"/>
            <person name="Kiyatake I"/>
            <person name="Matsumoto R"/>
            <person name="Murakumo K"/>
            <person name="Nishida K"/>
            <person name="Terakita A"/>
            <person name="Kuratani S"/>
            <person name="Sato K"/>
            <person name="Hyodo S Kuraku.S."/>
        </authorList>
    </citation>
    <scope>NUCLEOTIDE SEQUENCE [LARGE SCALE GENOMIC DNA]</scope>
</reference>
<evidence type="ECO:0000256" key="1">
    <source>
        <dbReference type="SAM" id="Coils"/>
    </source>
</evidence>
<dbReference type="OrthoDB" id="6359792at2759"/>
<dbReference type="EMBL" id="BEZZ01000419">
    <property type="protein sequence ID" value="GCC32192.1"/>
    <property type="molecule type" value="Genomic_DNA"/>
</dbReference>
<evidence type="ECO:0000313" key="3">
    <source>
        <dbReference type="EMBL" id="GCC32192.1"/>
    </source>
</evidence>
<comment type="caution">
    <text evidence="3">The sequence shown here is derived from an EMBL/GenBank/DDBJ whole genome shotgun (WGS) entry which is preliminary data.</text>
</comment>
<evidence type="ECO:0000313" key="4">
    <source>
        <dbReference type="Proteomes" id="UP000287033"/>
    </source>
</evidence>
<feature type="signal peptide" evidence="2">
    <location>
        <begin position="1"/>
        <end position="18"/>
    </location>
</feature>
<dbReference type="Proteomes" id="UP000287033">
    <property type="component" value="Unassembled WGS sequence"/>
</dbReference>
<keyword evidence="4" id="KW-1185">Reference proteome</keyword>